<gene>
    <name evidence="4" type="ORF">TTHERM_000421119</name>
</gene>
<reference evidence="5" key="1">
    <citation type="journal article" date="2006" name="PLoS Biol.">
        <title>Macronuclear genome sequence of the ciliate Tetrahymena thermophila, a model eukaryote.</title>
        <authorList>
            <person name="Eisen J.A."/>
            <person name="Coyne R.S."/>
            <person name="Wu M."/>
            <person name="Wu D."/>
            <person name="Thiagarajan M."/>
            <person name="Wortman J.R."/>
            <person name="Badger J.H."/>
            <person name="Ren Q."/>
            <person name="Amedeo P."/>
            <person name="Jones K.M."/>
            <person name="Tallon L.J."/>
            <person name="Delcher A.L."/>
            <person name="Salzberg S.L."/>
            <person name="Silva J.C."/>
            <person name="Haas B.J."/>
            <person name="Majoros W.H."/>
            <person name="Farzad M."/>
            <person name="Carlton J.M."/>
            <person name="Smith R.K. Jr."/>
            <person name="Garg J."/>
            <person name="Pearlman R.E."/>
            <person name="Karrer K.M."/>
            <person name="Sun L."/>
            <person name="Manning G."/>
            <person name="Elde N.C."/>
            <person name="Turkewitz A.P."/>
            <person name="Asai D.J."/>
            <person name="Wilkes D.E."/>
            <person name="Wang Y."/>
            <person name="Cai H."/>
            <person name="Collins K."/>
            <person name="Stewart B.A."/>
            <person name="Lee S.R."/>
            <person name="Wilamowska K."/>
            <person name="Weinberg Z."/>
            <person name="Ruzzo W.L."/>
            <person name="Wloga D."/>
            <person name="Gaertig J."/>
            <person name="Frankel J."/>
            <person name="Tsao C.-C."/>
            <person name="Gorovsky M.A."/>
            <person name="Keeling P.J."/>
            <person name="Waller R.F."/>
            <person name="Patron N.J."/>
            <person name="Cherry J.M."/>
            <person name="Stover N.A."/>
            <person name="Krieger C.J."/>
            <person name="del Toro C."/>
            <person name="Ryder H.F."/>
            <person name="Williamson S.C."/>
            <person name="Barbeau R.A."/>
            <person name="Hamilton E.P."/>
            <person name="Orias E."/>
        </authorList>
    </citation>
    <scope>NUCLEOTIDE SEQUENCE [LARGE SCALE GENOMIC DNA]</scope>
    <source>
        <strain evidence="5">SB210</strain>
    </source>
</reference>
<dbReference type="OrthoDB" id="10249920at2759"/>
<evidence type="ECO:0000313" key="4">
    <source>
        <dbReference type="EMBL" id="EWS72660.1"/>
    </source>
</evidence>
<dbReference type="KEGG" id="tet:TTHERM_000421119"/>
<dbReference type="STRING" id="312017.W7X0J9"/>
<protein>
    <submittedName>
        <fullName evidence="4">NUDIX hydrolase</fullName>
    </submittedName>
</protein>
<dbReference type="CDD" id="cd03424">
    <property type="entry name" value="NUDIX_ADPRase_Nudt5_UGPPase_Nudt14"/>
    <property type="match status" value="1"/>
</dbReference>
<evidence type="ECO:0000256" key="1">
    <source>
        <dbReference type="ARBA" id="ARBA00001946"/>
    </source>
</evidence>
<dbReference type="GO" id="GO:0080041">
    <property type="term" value="F:ADP-ribose pyrophosphohydrolase activity"/>
    <property type="evidence" value="ECO:0007669"/>
    <property type="project" value="TreeGrafter"/>
</dbReference>
<dbReference type="GeneID" id="24438885"/>
<dbReference type="InterPro" id="IPR000086">
    <property type="entry name" value="NUDIX_hydrolase_dom"/>
</dbReference>
<evidence type="ECO:0000256" key="2">
    <source>
        <dbReference type="ARBA" id="ARBA00022801"/>
    </source>
</evidence>
<evidence type="ECO:0000313" key="5">
    <source>
        <dbReference type="Proteomes" id="UP000009168"/>
    </source>
</evidence>
<accession>W7X0J9</accession>
<comment type="cofactor">
    <cofactor evidence="1">
        <name>Mg(2+)</name>
        <dbReference type="ChEBI" id="CHEBI:18420"/>
    </cofactor>
</comment>
<dbReference type="GO" id="GO:0006753">
    <property type="term" value="P:nucleoside phosphate metabolic process"/>
    <property type="evidence" value="ECO:0007669"/>
    <property type="project" value="TreeGrafter"/>
</dbReference>
<dbReference type="RefSeq" id="XP_012654828.1">
    <property type="nucleotide sequence ID" value="XM_012799374.1"/>
</dbReference>
<dbReference type="PANTHER" id="PTHR11839">
    <property type="entry name" value="UDP/ADP-SUGAR PYROPHOSPHATASE"/>
    <property type="match status" value="1"/>
</dbReference>
<feature type="domain" description="Nudix hydrolase" evidence="3">
    <location>
        <begin position="92"/>
        <end position="228"/>
    </location>
</feature>
<keyword evidence="5" id="KW-1185">Reference proteome</keyword>
<dbReference type="Gene3D" id="3.90.79.10">
    <property type="entry name" value="Nucleoside Triphosphate Pyrophosphohydrolase"/>
    <property type="match status" value="1"/>
</dbReference>
<evidence type="ECO:0000259" key="3">
    <source>
        <dbReference type="PROSITE" id="PS51462"/>
    </source>
</evidence>
<name>W7X0J9_TETTS</name>
<organism evidence="4 5">
    <name type="scientific">Tetrahymena thermophila (strain SB210)</name>
    <dbReference type="NCBI Taxonomy" id="312017"/>
    <lineage>
        <taxon>Eukaryota</taxon>
        <taxon>Sar</taxon>
        <taxon>Alveolata</taxon>
        <taxon>Ciliophora</taxon>
        <taxon>Intramacronucleata</taxon>
        <taxon>Oligohymenophorea</taxon>
        <taxon>Hymenostomatida</taxon>
        <taxon>Tetrahymenina</taxon>
        <taxon>Tetrahymenidae</taxon>
        <taxon>Tetrahymena</taxon>
    </lineage>
</organism>
<dbReference type="Pfam" id="PF00293">
    <property type="entry name" value="NUDIX"/>
    <property type="match status" value="1"/>
</dbReference>
<dbReference type="InParanoid" id="W7X0J9"/>
<dbReference type="SUPFAM" id="SSF55811">
    <property type="entry name" value="Nudix"/>
    <property type="match status" value="1"/>
</dbReference>
<dbReference type="EMBL" id="GG662536">
    <property type="protein sequence ID" value="EWS72660.1"/>
    <property type="molecule type" value="Genomic_DNA"/>
</dbReference>
<keyword evidence="2 4" id="KW-0378">Hydrolase</keyword>
<proteinExistence type="predicted"/>
<dbReference type="GO" id="GO:0019693">
    <property type="term" value="P:ribose phosphate metabolic process"/>
    <property type="evidence" value="ECO:0007669"/>
    <property type="project" value="TreeGrafter"/>
</dbReference>
<dbReference type="PANTHER" id="PTHR11839:SF18">
    <property type="entry name" value="NUDIX HYDROLASE DOMAIN-CONTAINING PROTEIN"/>
    <property type="match status" value="1"/>
</dbReference>
<dbReference type="Proteomes" id="UP000009168">
    <property type="component" value="Unassembled WGS sequence"/>
</dbReference>
<dbReference type="GO" id="GO:0080042">
    <property type="term" value="F:ADP-glucose pyrophosphohydrolase activity"/>
    <property type="evidence" value="ECO:0007669"/>
    <property type="project" value="TreeGrafter"/>
</dbReference>
<sequence>MNQQGQTIKLGKHQVEVSLVRGDNVSQEIFEKVQQSKKFKDWIDEFDTTGLTVKSIKIDYVFMFGPNVGFVILYTDCITQSHNIKLPGFIFMRGKAVCMLVIVNQKYMLLCKQYRVPVGKWLIEAPAGMIDESGHFSGVAAKELKEETGIDIDIKDLVDLGGFYPSPGGCDEELLMFAVEKDLSEEKLKEITSKIHGEHDEQITIEIQEYNMKNVIQTKDAKLMCLALAYNNFKENKSLQNSSL</sequence>
<dbReference type="PROSITE" id="PS51462">
    <property type="entry name" value="NUDIX"/>
    <property type="match status" value="1"/>
</dbReference>
<dbReference type="InterPro" id="IPR015797">
    <property type="entry name" value="NUDIX_hydrolase-like_dom_sf"/>
</dbReference>
<dbReference type="AlphaFoldDB" id="W7X0J9"/>